<keyword evidence="2" id="KW-0812">Transmembrane</keyword>
<sequence>MDPFASNVTHNCERYCKMPCSDFTMNSPLYKDCTAAVDHCKCRPIWKDPAFWLIFGLCFAVLVTVVRFTYIYVKEKKEKKAASGVANTSQDTKTSETTGTTTMATNSESTSTQNDLTEPQTQAIVVESSIVEQHL</sequence>
<feature type="compositionally biased region" description="Low complexity" evidence="1">
    <location>
        <begin position="88"/>
        <end position="112"/>
    </location>
</feature>
<name>A0ABP1RVA5_9HEXA</name>
<keyword evidence="2" id="KW-0472">Membrane</keyword>
<accession>A0ABP1RVA5</accession>
<reference evidence="3 4" key="1">
    <citation type="submission" date="2024-08" db="EMBL/GenBank/DDBJ databases">
        <authorList>
            <person name="Cucini C."/>
            <person name="Frati F."/>
        </authorList>
    </citation>
    <scope>NUCLEOTIDE SEQUENCE [LARGE SCALE GENOMIC DNA]</scope>
</reference>
<evidence type="ECO:0000256" key="2">
    <source>
        <dbReference type="SAM" id="Phobius"/>
    </source>
</evidence>
<dbReference type="Proteomes" id="UP001642540">
    <property type="component" value="Unassembled WGS sequence"/>
</dbReference>
<proteinExistence type="predicted"/>
<protein>
    <submittedName>
        <fullName evidence="3">Uncharacterized protein</fullName>
    </submittedName>
</protein>
<keyword evidence="2" id="KW-1133">Transmembrane helix</keyword>
<evidence type="ECO:0000256" key="1">
    <source>
        <dbReference type="SAM" id="MobiDB-lite"/>
    </source>
</evidence>
<evidence type="ECO:0000313" key="3">
    <source>
        <dbReference type="EMBL" id="CAL8136326.1"/>
    </source>
</evidence>
<evidence type="ECO:0000313" key="4">
    <source>
        <dbReference type="Proteomes" id="UP001642540"/>
    </source>
</evidence>
<dbReference type="EMBL" id="CAXLJM020000111">
    <property type="protein sequence ID" value="CAL8136326.1"/>
    <property type="molecule type" value="Genomic_DNA"/>
</dbReference>
<organism evidence="3 4">
    <name type="scientific">Orchesella dallaii</name>
    <dbReference type="NCBI Taxonomy" id="48710"/>
    <lineage>
        <taxon>Eukaryota</taxon>
        <taxon>Metazoa</taxon>
        <taxon>Ecdysozoa</taxon>
        <taxon>Arthropoda</taxon>
        <taxon>Hexapoda</taxon>
        <taxon>Collembola</taxon>
        <taxon>Entomobryomorpha</taxon>
        <taxon>Entomobryoidea</taxon>
        <taxon>Orchesellidae</taxon>
        <taxon>Orchesellinae</taxon>
        <taxon>Orchesella</taxon>
    </lineage>
</organism>
<comment type="caution">
    <text evidence="3">The sequence shown here is derived from an EMBL/GenBank/DDBJ whole genome shotgun (WGS) entry which is preliminary data.</text>
</comment>
<feature type="region of interest" description="Disordered" evidence="1">
    <location>
        <begin position="77"/>
        <end position="118"/>
    </location>
</feature>
<gene>
    <name evidence="3" type="ORF">ODALV1_LOCUS26389</name>
</gene>
<feature type="transmembrane region" description="Helical" evidence="2">
    <location>
        <begin position="51"/>
        <end position="73"/>
    </location>
</feature>
<keyword evidence="4" id="KW-1185">Reference proteome</keyword>